<dbReference type="STRING" id="1448321.A0A317VRU0"/>
<comment type="subcellular location">
    <subcellularLocation>
        <location evidence="2">Cytoplasm</location>
    </subcellularLocation>
    <subcellularLocation>
        <location evidence="1">Nucleus</location>
    </subcellularLocation>
</comment>
<dbReference type="InterPro" id="IPR016068">
    <property type="entry name" value="Translin_N"/>
</dbReference>
<name>A0A317VRU0_9EURO</name>
<organism evidence="7 8">
    <name type="scientific">Aspergillus heteromorphus CBS 117.55</name>
    <dbReference type="NCBI Taxonomy" id="1448321"/>
    <lineage>
        <taxon>Eukaryota</taxon>
        <taxon>Fungi</taxon>
        <taxon>Dikarya</taxon>
        <taxon>Ascomycota</taxon>
        <taxon>Pezizomycotina</taxon>
        <taxon>Eurotiomycetes</taxon>
        <taxon>Eurotiomycetidae</taxon>
        <taxon>Eurotiales</taxon>
        <taxon>Aspergillaceae</taxon>
        <taxon>Aspergillus</taxon>
        <taxon>Aspergillus subgen. Circumdati</taxon>
    </lineage>
</organism>
<reference evidence="7 8" key="1">
    <citation type="submission" date="2016-12" db="EMBL/GenBank/DDBJ databases">
        <title>The genomes of Aspergillus section Nigri reveals drivers in fungal speciation.</title>
        <authorList>
            <consortium name="DOE Joint Genome Institute"/>
            <person name="Vesth T.C."/>
            <person name="Nybo J."/>
            <person name="Theobald S."/>
            <person name="Brandl J."/>
            <person name="Frisvad J.C."/>
            <person name="Nielsen K.F."/>
            <person name="Lyhne E.K."/>
            <person name="Kogle M.E."/>
            <person name="Kuo A."/>
            <person name="Riley R."/>
            <person name="Clum A."/>
            <person name="Nolan M."/>
            <person name="Lipzen A."/>
            <person name="Salamov A."/>
            <person name="Henrissat B."/>
            <person name="Wiebenga A."/>
            <person name="De Vries R.P."/>
            <person name="Grigoriev I.V."/>
            <person name="Mortensen U.H."/>
            <person name="Andersen M.R."/>
            <person name="Baker S.E."/>
        </authorList>
    </citation>
    <scope>NUCLEOTIDE SEQUENCE [LARGE SCALE GENOMIC DNA]</scope>
    <source>
        <strain evidence="7 8">CBS 117.55</strain>
    </source>
</reference>
<comment type="caution">
    <text evidence="7">The sequence shown here is derived from an EMBL/GenBank/DDBJ whole genome shotgun (WGS) entry which is preliminary data.</text>
</comment>
<feature type="compositionally biased region" description="Low complexity" evidence="6">
    <location>
        <begin position="19"/>
        <end position="40"/>
    </location>
</feature>
<dbReference type="GeneID" id="37062638"/>
<evidence type="ECO:0000313" key="8">
    <source>
        <dbReference type="Proteomes" id="UP000247233"/>
    </source>
</evidence>
<dbReference type="AlphaFoldDB" id="A0A317VRU0"/>
<dbReference type="PANTHER" id="PTHR10741">
    <property type="entry name" value="TRANSLIN AND TRANSLIN ASSOCIATED PROTEIN X"/>
    <property type="match status" value="1"/>
</dbReference>
<evidence type="ECO:0000256" key="5">
    <source>
        <dbReference type="ARBA" id="ARBA00023242"/>
    </source>
</evidence>
<dbReference type="Gene3D" id="1.20.58.200">
    <property type="entry name" value="Translin, domain 2"/>
    <property type="match status" value="1"/>
</dbReference>
<dbReference type="CDD" id="cd14820">
    <property type="entry name" value="TRAX"/>
    <property type="match status" value="1"/>
</dbReference>
<feature type="compositionally biased region" description="Acidic residues" evidence="6">
    <location>
        <begin position="217"/>
        <end position="226"/>
    </location>
</feature>
<keyword evidence="8" id="KW-1185">Reference proteome</keyword>
<dbReference type="VEuPathDB" id="FungiDB:BO70DRAFT_317935"/>
<feature type="region of interest" description="Disordered" evidence="6">
    <location>
        <begin position="1"/>
        <end position="46"/>
    </location>
</feature>
<feature type="region of interest" description="Disordered" evidence="6">
    <location>
        <begin position="205"/>
        <end position="226"/>
    </location>
</feature>
<dbReference type="Pfam" id="PF01997">
    <property type="entry name" value="Translin"/>
    <property type="match status" value="1"/>
</dbReference>
<proteinExistence type="inferred from homology"/>
<dbReference type="GO" id="GO:0005737">
    <property type="term" value="C:cytoplasm"/>
    <property type="evidence" value="ECO:0007669"/>
    <property type="project" value="UniProtKB-SubCell"/>
</dbReference>
<sequence>MAGTKRSWDGQPLQDEPNPIATHTTQPPQQPPTMASAPPAAEEPPANPIITMFETFRDELDEHHDRRERLIKISRDITALSKKIIFSLQRIRTLPTPLPPSISKETTTRFAQINTLFQSALPEFQHPPNFWRYQRSLSPGIQEFIEAVSFHHYLTTQTLITKAEVAERLPAGILVTDEDYLMGLFDFTGEVMRFAVTGLSAGASPCGGQGGKQGVDGDGDGDETETGTEIAIGKKLPTEQAGIVVDLRGMRSAFEGLTVTRRHTNMFRDLGKKVDVMQNSVEKVERAAYGILVRGSERPKGWRPDLAVAAGGDDY</sequence>
<dbReference type="FunFam" id="1.20.58.190:FF:000008">
    <property type="entry name" value="Translin-associated factor TraX, putative"/>
    <property type="match status" value="1"/>
</dbReference>
<dbReference type="EMBL" id="MSFL01000019">
    <property type="protein sequence ID" value="PWY77033.1"/>
    <property type="molecule type" value="Genomic_DNA"/>
</dbReference>
<dbReference type="Proteomes" id="UP000247233">
    <property type="component" value="Unassembled WGS sequence"/>
</dbReference>
<gene>
    <name evidence="7" type="ORF">BO70DRAFT_317935</name>
</gene>
<comment type="similarity">
    <text evidence="3">Belongs to the translin family.</text>
</comment>
<keyword evidence="5" id="KW-0539">Nucleus</keyword>
<evidence type="ECO:0000256" key="3">
    <source>
        <dbReference type="ARBA" id="ARBA00005902"/>
    </source>
</evidence>
<keyword evidence="4" id="KW-0963">Cytoplasm</keyword>
<evidence type="ECO:0000256" key="4">
    <source>
        <dbReference type="ARBA" id="ARBA00022490"/>
    </source>
</evidence>
<evidence type="ECO:0000256" key="6">
    <source>
        <dbReference type="SAM" id="MobiDB-lite"/>
    </source>
</evidence>
<dbReference type="RefSeq" id="XP_025397794.1">
    <property type="nucleotide sequence ID" value="XM_025540401.1"/>
</dbReference>
<protein>
    <submittedName>
        <fullName evidence="7">Translin</fullName>
    </submittedName>
</protein>
<dbReference type="InterPro" id="IPR002848">
    <property type="entry name" value="Translin_fam"/>
</dbReference>
<accession>A0A317VRU0</accession>
<dbReference type="SUPFAM" id="SSF74784">
    <property type="entry name" value="Translin"/>
    <property type="match status" value="1"/>
</dbReference>
<dbReference type="GO" id="GO:0043565">
    <property type="term" value="F:sequence-specific DNA binding"/>
    <property type="evidence" value="ECO:0007669"/>
    <property type="project" value="InterPro"/>
</dbReference>
<dbReference type="InterPro" id="IPR036081">
    <property type="entry name" value="Translin_sf"/>
</dbReference>
<dbReference type="GO" id="GO:0005634">
    <property type="term" value="C:nucleus"/>
    <property type="evidence" value="ECO:0007669"/>
    <property type="project" value="UniProtKB-SubCell"/>
</dbReference>
<dbReference type="FunFam" id="1.20.58.200:FF:000004">
    <property type="entry name" value="Translin-associated factor TraX, putative"/>
    <property type="match status" value="1"/>
</dbReference>
<feature type="compositionally biased region" description="Gly residues" evidence="6">
    <location>
        <begin position="205"/>
        <end position="216"/>
    </location>
</feature>
<evidence type="ECO:0000313" key="7">
    <source>
        <dbReference type="EMBL" id="PWY77033.1"/>
    </source>
</evidence>
<evidence type="ECO:0000256" key="1">
    <source>
        <dbReference type="ARBA" id="ARBA00004123"/>
    </source>
</evidence>
<dbReference type="Gene3D" id="1.20.58.190">
    <property type="entry name" value="Translin, domain 1"/>
    <property type="match status" value="1"/>
</dbReference>
<dbReference type="OrthoDB" id="31005at2759"/>
<dbReference type="InterPro" id="IPR016069">
    <property type="entry name" value="Translin_C"/>
</dbReference>
<evidence type="ECO:0000256" key="2">
    <source>
        <dbReference type="ARBA" id="ARBA00004496"/>
    </source>
</evidence>